<accession>A0ABS1SY70</accession>
<keyword evidence="5" id="KW-0472">Membrane</keyword>
<reference evidence="6 7" key="1">
    <citation type="submission" date="2021-01" db="EMBL/GenBank/DDBJ databases">
        <title>Genome sequence of Shewanella schlegeliana JCM 11561.</title>
        <authorList>
            <person name="Zhang H."/>
            <person name="Li C."/>
        </authorList>
    </citation>
    <scope>NUCLEOTIDE SEQUENCE [LARGE SCALE GENOMIC DNA]</scope>
    <source>
        <strain evidence="6 7">JCM 11561</strain>
    </source>
</reference>
<dbReference type="Gene3D" id="1.10.439.10">
    <property type="entry name" value="Penicillin Amidohydrolase, domain 1"/>
    <property type="match status" value="1"/>
</dbReference>
<evidence type="ECO:0000256" key="2">
    <source>
        <dbReference type="ARBA" id="ARBA00022801"/>
    </source>
</evidence>
<dbReference type="Gene3D" id="2.30.120.10">
    <property type="match status" value="1"/>
</dbReference>
<keyword evidence="5" id="KW-0812">Transmembrane</keyword>
<dbReference type="PANTHER" id="PTHR34218:SF4">
    <property type="entry name" value="ACYL-HOMOSERINE LACTONE ACYLASE QUIP"/>
    <property type="match status" value="1"/>
</dbReference>
<keyword evidence="2" id="KW-0378">Hydrolase</keyword>
<dbReference type="InterPro" id="IPR014395">
    <property type="entry name" value="Pen/GL7ACA/AHL_acylase"/>
</dbReference>
<dbReference type="EMBL" id="JAESVD010000005">
    <property type="protein sequence ID" value="MBL4913469.1"/>
    <property type="molecule type" value="Genomic_DNA"/>
</dbReference>
<dbReference type="Proteomes" id="UP000604898">
    <property type="component" value="Unassembled WGS sequence"/>
</dbReference>
<dbReference type="Gene3D" id="3.60.20.10">
    <property type="entry name" value="Glutamine Phosphoribosylpyrophosphate, subunit 1, domain 1"/>
    <property type="match status" value="1"/>
</dbReference>
<evidence type="ECO:0000256" key="3">
    <source>
        <dbReference type="ARBA" id="ARBA00023145"/>
    </source>
</evidence>
<evidence type="ECO:0000313" key="6">
    <source>
        <dbReference type="EMBL" id="MBL4913469.1"/>
    </source>
</evidence>
<gene>
    <name evidence="6" type="ORF">JMA39_09985</name>
</gene>
<keyword evidence="3" id="KW-0865">Zymogen</keyword>
<comment type="subunit">
    <text evidence="4">Heterodimer of an alpha subunit and a beta subunit processed from the same precursor.</text>
</comment>
<keyword evidence="7" id="KW-1185">Reference proteome</keyword>
<dbReference type="PANTHER" id="PTHR34218">
    <property type="entry name" value="PEPTIDASE S45 PENICILLIN AMIDASE"/>
    <property type="match status" value="1"/>
</dbReference>
<keyword evidence="5" id="KW-1133">Transmembrane helix</keyword>
<dbReference type="PIRSF" id="PIRSF001227">
    <property type="entry name" value="Pen_acylase"/>
    <property type="match status" value="1"/>
</dbReference>
<dbReference type="InterPro" id="IPR043146">
    <property type="entry name" value="Penicillin_amidase_N_B-knob"/>
</dbReference>
<dbReference type="Pfam" id="PF01804">
    <property type="entry name" value="Penicil_amidase"/>
    <property type="match status" value="1"/>
</dbReference>
<comment type="similarity">
    <text evidence="1">Belongs to the peptidase S45 family.</text>
</comment>
<proteinExistence type="inferred from homology"/>
<dbReference type="SUPFAM" id="SSF56235">
    <property type="entry name" value="N-terminal nucleophile aminohydrolases (Ntn hydrolases)"/>
    <property type="match status" value="1"/>
</dbReference>
<sequence length="765" mass="84587">MHKIIKIALIGTSSIIAIAAGGLYLALSLSLPTLDKNITSDSVKHKVSLERDRLGTAIVHADDRQDAAYGLGYAHGQDRFFQMDLLRRNSAGELAEIFGAKALDLDKRRRFHQLRKRAESIVAKLDAEHLAVLTTYAQGVNDALAAQTLSSFEYIVTGAEPKPWLPADSLLVIYSMYLDLQGNTIKRDLALTQIQTLFGSDMVNFLTQPSQYQAPLDGSQLALTPVPTPVLANNLLAQAKTLEIAEPRDIGSNNWAVTGELTESGNAMLSDDMHLSFAVPIIWYRAQLNYQQGGKKRQVTGVSLPGAPAIVVGSNGDVAWGFTNAYIDTADWVAIDEQTPIYFENEIIALPDSEVAYAIEVSPYGPVREVAGQRYALSWVAHTDYAVDMQLIELDSVATVEQGIEVAKTMGIPVQNMLLVDSMGSAAWRPTGAYPSRTNPSDVAMKTEDFQSVNWLQDQHELPQVINPKSNRLWTGNSRVVSVDDHKLLGDGGYALGARSTQIRDRLLETEHFSVQDFYKLQLDNEARFLVPWQQLLLKQLSTQPERFAEDIEYLKSWQACACSDSVGYTLVRHFRTQVIDSTFAPLETELAQYELSLSPIKRYLEPGIWQLINTQEPSWLPRDTQSWSGHLLQMYLNAKEASLAKYSNNNEMADLAWGTVNQLKIQHPFSKQIPALSKLLDMPVVEGFGDSFMPAVQGASFGASQRFIVQPGDEANAIMTIPGGQSGHPLSDFYRSGFDDYVGQQSTPLLPGAIVHRLQILPTD</sequence>
<dbReference type="RefSeq" id="WP_202721737.1">
    <property type="nucleotide sequence ID" value="NZ_BPEX01000036.1"/>
</dbReference>
<dbReference type="InterPro" id="IPR002692">
    <property type="entry name" value="S45"/>
</dbReference>
<evidence type="ECO:0000256" key="4">
    <source>
        <dbReference type="ARBA" id="ARBA00038735"/>
    </source>
</evidence>
<evidence type="ECO:0000256" key="5">
    <source>
        <dbReference type="SAM" id="Phobius"/>
    </source>
</evidence>
<dbReference type="Gene3D" id="1.10.1400.10">
    <property type="match status" value="1"/>
</dbReference>
<comment type="caution">
    <text evidence="6">The sequence shown here is derived from an EMBL/GenBank/DDBJ whole genome shotgun (WGS) entry which is preliminary data.</text>
</comment>
<dbReference type="InterPro" id="IPR023343">
    <property type="entry name" value="Penicillin_amidase_dom1"/>
</dbReference>
<dbReference type="CDD" id="cd03747">
    <property type="entry name" value="Ntn_PGA_like"/>
    <property type="match status" value="1"/>
</dbReference>
<name>A0ABS1SY70_9GAMM</name>
<evidence type="ECO:0000313" key="7">
    <source>
        <dbReference type="Proteomes" id="UP000604898"/>
    </source>
</evidence>
<feature type="transmembrane region" description="Helical" evidence="5">
    <location>
        <begin position="7"/>
        <end position="27"/>
    </location>
</feature>
<organism evidence="6 7">
    <name type="scientific">Shewanella schlegeliana</name>
    <dbReference type="NCBI Taxonomy" id="190308"/>
    <lineage>
        <taxon>Bacteria</taxon>
        <taxon>Pseudomonadati</taxon>
        <taxon>Pseudomonadota</taxon>
        <taxon>Gammaproteobacteria</taxon>
        <taxon>Alteromonadales</taxon>
        <taxon>Shewanellaceae</taxon>
        <taxon>Shewanella</taxon>
    </lineage>
</organism>
<dbReference type="InterPro" id="IPR043147">
    <property type="entry name" value="Penicillin_amidase_A-knob"/>
</dbReference>
<protein>
    <submittedName>
        <fullName evidence="6">Penicillin acylase family protein</fullName>
    </submittedName>
</protein>
<dbReference type="InterPro" id="IPR029055">
    <property type="entry name" value="Ntn_hydrolases_N"/>
</dbReference>
<evidence type="ECO:0000256" key="1">
    <source>
        <dbReference type="ARBA" id="ARBA00006586"/>
    </source>
</evidence>